<dbReference type="InterPro" id="IPR028942">
    <property type="entry name" value="WHIM1_dom"/>
</dbReference>
<feature type="region of interest" description="Disordered" evidence="3">
    <location>
        <begin position="309"/>
        <end position="342"/>
    </location>
</feature>
<feature type="compositionally biased region" description="Low complexity" evidence="3">
    <location>
        <begin position="555"/>
        <end position="569"/>
    </location>
</feature>
<gene>
    <name evidence="5" type="ORF">FOXG_01890</name>
</gene>
<dbReference type="Pfam" id="PF15612">
    <property type="entry name" value="WHIM1"/>
    <property type="match status" value="1"/>
</dbReference>
<dbReference type="VEuPathDB" id="FungiDB:FOXG_01890"/>
<keyword evidence="2" id="KW-0539">Nucleus</keyword>
<dbReference type="OrthoDB" id="349045at2759"/>
<sequence length="617" mass="68169">MSTSHQQTTQKMSAEDDSSDLSSLSSLSPAPSDIELDEPVQEPVAKPKKGIQKYFSKATDKPAKEASPPPRKRSPSPPHEYVLADNPDIAFIVMFRSRFNDAFPKSLAHFGPQELERDIVEPIPGDRAEHFLCALLGLLLNRKQDVKLGHYGRALEDAVSTHKNQWAPAWENKSPLSGGATFASMNPTQRLTLLRYLILWTLSSSDTVKGLINQSYKQNRHEDDTNQPRSVQPWGSDGDKRRYFLIEGQDDTAFRVYRESNPAGTNRTWWSVAGTIEELKALAEKLQVKDGGPKATKLAQKMFSAVPRFEAGEDKRKRRDYRQARKEQFKRPEPGFSLYEGRTRGKKMKYTYSDDEDIFTTDSTTRRSTRNTGTHTPAETGPVTTASGRQIKAPTRLNPTTGSSAPGSVQGDTSEVDREQSVGPTGRPRRSAAVNHGTTGWAENNKGPLHNASDDSDDESEADFGDDEEDVDEHVPEESEDEDDFDEDEAMMDDDLEEKNRSLVVKLSVTPPKLRNVLGPNSQAGNKLPTPSSDKTGEEHRLGESPLVEMQDAPEATSSKEAQAAAQESPTPNTNFAERNNASPAALHATSLAFRGSPEKTHAQPVPRPLDVGANHE</sequence>
<reference evidence="5" key="2">
    <citation type="journal article" date="2010" name="Nature">
        <title>Comparative genomics reveals mobile pathogenicity chromosomes in Fusarium.</title>
        <authorList>
            <person name="Ma L.J."/>
            <person name="van der Does H.C."/>
            <person name="Borkovich K.A."/>
            <person name="Coleman J.J."/>
            <person name="Daboussi M.J."/>
            <person name="Di Pietro A."/>
            <person name="Dufresne M."/>
            <person name="Freitag M."/>
            <person name="Grabherr M."/>
            <person name="Henrissat B."/>
            <person name="Houterman P.M."/>
            <person name="Kang S."/>
            <person name="Shim W.B."/>
            <person name="Woloshuk C."/>
            <person name="Xie X."/>
            <person name="Xu J.R."/>
            <person name="Antoniw J."/>
            <person name="Baker S.E."/>
            <person name="Bluhm B.H."/>
            <person name="Breakspear A."/>
            <person name="Brown D.W."/>
            <person name="Butchko R.A."/>
            <person name="Chapman S."/>
            <person name="Coulson R."/>
            <person name="Coutinho P.M."/>
            <person name="Danchin E.G."/>
            <person name="Diener A."/>
            <person name="Gale L.R."/>
            <person name="Gardiner D.M."/>
            <person name="Goff S."/>
            <person name="Hammond-Kosack K.E."/>
            <person name="Hilburn K."/>
            <person name="Hua-Van A."/>
            <person name="Jonkers W."/>
            <person name="Kazan K."/>
            <person name="Kodira C.D."/>
            <person name="Koehrsen M."/>
            <person name="Kumar L."/>
            <person name="Lee Y.H."/>
            <person name="Li L."/>
            <person name="Manners J.M."/>
            <person name="Miranda-Saavedra D."/>
            <person name="Mukherjee M."/>
            <person name="Park G."/>
            <person name="Park J."/>
            <person name="Park S.Y."/>
            <person name="Proctor R.H."/>
            <person name="Regev A."/>
            <person name="Ruiz-Roldan M.C."/>
            <person name="Sain D."/>
            <person name="Sakthikumar S."/>
            <person name="Sykes S."/>
            <person name="Schwartz D.C."/>
            <person name="Turgeon B.G."/>
            <person name="Wapinski I."/>
            <person name="Yoder O."/>
            <person name="Young S."/>
            <person name="Zeng Q."/>
            <person name="Zhou S."/>
            <person name="Galagan J."/>
            <person name="Cuomo C.A."/>
            <person name="Kistler H.C."/>
            <person name="Rep M."/>
        </authorList>
    </citation>
    <scope>NUCLEOTIDE SEQUENCE [LARGE SCALE GENOMIC DNA]</scope>
    <source>
        <strain evidence="5">4287</strain>
    </source>
</reference>
<dbReference type="GeneID" id="28944123"/>
<feature type="region of interest" description="Disordered" evidence="3">
    <location>
        <begin position="1"/>
        <end position="81"/>
    </location>
</feature>
<dbReference type="PANTHER" id="PTHR42107">
    <property type="entry name" value="YALI0D24453P"/>
    <property type="match status" value="1"/>
</dbReference>
<feature type="compositionally biased region" description="Polar residues" evidence="3">
    <location>
        <begin position="397"/>
        <end position="413"/>
    </location>
</feature>
<dbReference type="AlphaFoldDB" id="A0A0J9UDL1"/>
<feature type="compositionally biased region" description="Basic and acidic residues" evidence="3">
    <location>
        <begin position="310"/>
        <end position="333"/>
    </location>
</feature>
<reference evidence="5" key="1">
    <citation type="submission" date="2007-04" db="EMBL/GenBank/DDBJ databases">
        <authorList>
            <consortium name="The Broad Institute Genome Sequencing Platform"/>
            <person name="Birren B."/>
            <person name="Lander E."/>
            <person name="Galagan J."/>
            <person name="Nusbaum C."/>
            <person name="Devon K."/>
            <person name="Ma L.-J."/>
            <person name="Jaffe D."/>
            <person name="Butler J."/>
            <person name="Alvarez P."/>
            <person name="Gnerre S."/>
            <person name="Grabherr M."/>
            <person name="Kleber M."/>
            <person name="Mauceli E."/>
            <person name="Brockman W."/>
            <person name="MacCallum I.A."/>
            <person name="Young S."/>
            <person name="LaButti K."/>
            <person name="DeCaprio D."/>
            <person name="Crawford M."/>
            <person name="Koehrsen M."/>
            <person name="Engels R."/>
            <person name="Montgomery P."/>
            <person name="Pearson M."/>
            <person name="Howarth C."/>
            <person name="Larson L."/>
            <person name="White J."/>
            <person name="O'Leary S."/>
            <person name="Kodira C."/>
            <person name="Zeng Q."/>
            <person name="Yandava C."/>
            <person name="Alvarado L."/>
            <person name="Kistler C."/>
            <person name="Shim W.-B."/>
            <person name="Kang S."/>
            <person name="Woloshuk C."/>
        </authorList>
    </citation>
    <scope>NUCLEOTIDE SEQUENCE</scope>
    <source>
        <strain evidence="5">4287</strain>
    </source>
</reference>
<feature type="domain" description="WHIM1" evidence="4">
    <location>
        <begin position="169"/>
        <end position="213"/>
    </location>
</feature>
<name>A0A0J9UDL1_FUSO4</name>
<proteinExistence type="predicted"/>
<organism evidence="5 6">
    <name type="scientific">Fusarium oxysporum f. sp. lycopersici (strain 4287 / CBS 123668 / FGSC 9935 / NRRL 34936)</name>
    <name type="common">Fusarium vascular wilt of tomato</name>
    <dbReference type="NCBI Taxonomy" id="426428"/>
    <lineage>
        <taxon>Eukaryota</taxon>
        <taxon>Fungi</taxon>
        <taxon>Dikarya</taxon>
        <taxon>Ascomycota</taxon>
        <taxon>Pezizomycotina</taxon>
        <taxon>Sordariomycetes</taxon>
        <taxon>Hypocreomycetidae</taxon>
        <taxon>Hypocreales</taxon>
        <taxon>Nectriaceae</taxon>
        <taxon>Fusarium</taxon>
        <taxon>Fusarium oxysporum species complex</taxon>
    </lineage>
</organism>
<evidence type="ECO:0000259" key="4">
    <source>
        <dbReference type="Pfam" id="PF15612"/>
    </source>
</evidence>
<feature type="compositionally biased region" description="Polar residues" evidence="3">
    <location>
        <begin position="1"/>
        <end position="12"/>
    </location>
</feature>
<feature type="compositionally biased region" description="Acidic residues" evidence="3">
    <location>
        <begin position="478"/>
        <end position="497"/>
    </location>
</feature>
<evidence type="ECO:0000313" key="5">
    <source>
        <dbReference type="EMBL" id="KNA96927.1"/>
    </source>
</evidence>
<dbReference type="Proteomes" id="UP000009097">
    <property type="component" value="Unassembled WGS sequence"/>
</dbReference>
<protein>
    <recommendedName>
        <fullName evidence="4">WHIM1 domain-containing protein</fullName>
    </recommendedName>
</protein>
<dbReference type="EMBL" id="DS231697">
    <property type="protein sequence ID" value="KNA96927.1"/>
    <property type="molecule type" value="Genomic_DNA"/>
</dbReference>
<feature type="compositionally biased region" description="Polar residues" evidence="3">
    <location>
        <begin position="519"/>
        <end position="534"/>
    </location>
</feature>
<feature type="compositionally biased region" description="Acidic residues" evidence="3">
    <location>
        <begin position="454"/>
        <end position="472"/>
    </location>
</feature>
<dbReference type="PANTHER" id="PTHR42107:SF1">
    <property type="entry name" value="WHIM1 DOMAIN-CONTAINING PROTEIN"/>
    <property type="match status" value="1"/>
</dbReference>
<comment type="subcellular location">
    <subcellularLocation>
        <location evidence="1">Nucleus</location>
    </subcellularLocation>
</comment>
<dbReference type="RefSeq" id="XP_018234973.1">
    <property type="nucleotide sequence ID" value="XM_018378973.1"/>
</dbReference>
<feature type="compositionally biased region" description="Polar residues" evidence="3">
    <location>
        <begin position="570"/>
        <end position="583"/>
    </location>
</feature>
<dbReference type="KEGG" id="fox:FOXG_01890"/>
<feature type="region of interest" description="Disordered" evidence="3">
    <location>
        <begin position="218"/>
        <end position="238"/>
    </location>
</feature>
<evidence type="ECO:0000313" key="6">
    <source>
        <dbReference type="Proteomes" id="UP000009097"/>
    </source>
</evidence>
<evidence type="ECO:0000256" key="2">
    <source>
        <dbReference type="ARBA" id="ARBA00023242"/>
    </source>
</evidence>
<dbReference type="GO" id="GO:0005634">
    <property type="term" value="C:nucleus"/>
    <property type="evidence" value="ECO:0007669"/>
    <property type="project" value="UniProtKB-SubCell"/>
</dbReference>
<feature type="region of interest" description="Disordered" evidence="3">
    <location>
        <begin position="359"/>
        <end position="617"/>
    </location>
</feature>
<evidence type="ECO:0000256" key="3">
    <source>
        <dbReference type="SAM" id="MobiDB-lite"/>
    </source>
</evidence>
<accession>A0A0J9UDL1</accession>
<evidence type="ECO:0000256" key="1">
    <source>
        <dbReference type="ARBA" id="ARBA00004123"/>
    </source>
</evidence>